<dbReference type="PANTHER" id="PTHR36182:SF2">
    <property type="entry name" value="LYTIC POLYSACCHARIDE MONOOXYGENASE"/>
    <property type="match status" value="1"/>
</dbReference>
<reference evidence="3" key="1">
    <citation type="journal article" date="2020" name="Stud. Mycol.">
        <title>101 Dothideomycetes genomes: a test case for predicting lifestyles and emergence of pathogens.</title>
        <authorList>
            <person name="Haridas S."/>
            <person name="Albert R."/>
            <person name="Binder M."/>
            <person name="Bloem J."/>
            <person name="Labutti K."/>
            <person name="Salamov A."/>
            <person name="Andreopoulos B."/>
            <person name="Baker S."/>
            <person name="Barry K."/>
            <person name="Bills G."/>
            <person name="Bluhm B."/>
            <person name="Cannon C."/>
            <person name="Castanera R."/>
            <person name="Culley D."/>
            <person name="Daum C."/>
            <person name="Ezra D."/>
            <person name="Gonzalez J."/>
            <person name="Henrissat B."/>
            <person name="Kuo A."/>
            <person name="Liang C."/>
            <person name="Lipzen A."/>
            <person name="Lutzoni F."/>
            <person name="Magnuson J."/>
            <person name="Mondo S."/>
            <person name="Nolan M."/>
            <person name="Ohm R."/>
            <person name="Pangilinan J."/>
            <person name="Park H.-J."/>
            <person name="Ramirez L."/>
            <person name="Alfaro M."/>
            <person name="Sun H."/>
            <person name="Tritt A."/>
            <person name="Yoshinaga Y."/>
            <person name="Zwiers L.-H."/>
            <person name="Turgeon B."/>
            <person name="Goodwin S."/>
            <person name="Spatafora J."/>
            <person name="Crous P."/>
            <person name="Grigoriev I."/>
        </authorList>
    </citation>
    <scope>NUCLEOTIDE SEQUENCE</scope>
    <source>
        <strain evidence="3">CBS 627.86</strain>
    </source>
</reference>
<keyword evidence="4" id="KW-1185">Reference proteome</keyword>
<evidence type="ECO:0008006" key="5">
    <source>
        <dbReference type="Google" id="ProtNLM"/>
    </source>
</evidence>
<evidence type="ECO:0000313" key="4">
    <source>
        <dbReference type="Proteomes" id="UP000799770"/>
    </source>
</evidence>
<accession>A0A6A5YRQ0</accession>
<dbReference type="EMBL" id="ML977341">
    <property type="protein sequence ID" value="KAF2109690.1"/>
    <property type="molecule type" value="Genomic_DNA"/>
</dbReference>
<name>A0A6A5YRQ0_9PLEO</name>
<proteinExistence type="predicted"/>
<sequence>MSVRSIILAAAAILTTGNAHMIMKSPVPYAVDKIDSSPISKAQYPCKAQNGFSFTTATAMKAGEPLKVKLTGSAIHGGGGCQISIAQGNSPTADTVFKVVNTIAGCPTHPDDELDFTLPEGTPNGNLTLSWSWFSRLAGTHEMYHNCAPITVTGGADDTKAFDALPNMLVANLDETCQVPANMNVKYPDPGSALETEKDTTGEFAAPTGSNCGSTGNGNGGSPSGGAPAASSGAPAASSAPAEVPASSAPPAVSSAVASNPGGVFAPATCSQNGAVVCNGSTQFGLCNNGNVVWQDVAAGTTCSNGVISKRTAYNRQLKGRVARPRVVPGKDFTPDE</sequence>
<feature type="compositionally biased region" description="Gly residues" evidence="1">
    <location>
        <begin position="215"/>
        <end position="224"/>
    </location>
</feature>
<evidence type="ECO:0000256" key="1">
    <source>
        <dbReference type="SAM" id="MobiDB-lite"/>
    </source>
</evidence>
<feature type="signal peptide" evidence="2">
    <location>
        <begin position="1"/>
        <end position="19"/>
    </location>
</feature>
<dbReference type="PANTHER" id="PTHR36182">
    <property type="entry name" value="PROTEIN, PUTATIVE (AFU_ORTHOLOGUE AFUA_6G10930)-RELATED"/>
    <property type="match status" value="1"/>
</dbReference>
<dbReference type="Proteomes" id="UP000799770">
    <property type="component" value="Unassembled WGS sequence"/>
</dbReference>
<dbReference type="AlphaFoldDB" id="A0A6A5YRQ0"/>
<organism evidence="3 4">
    <name type="scientific">Lophiotrema nucula</name>
    <dbReference type="NCBI Taxonomy" id="690887"/>
    <lineage>
        <taxon>Eukaryota</taxon>
        <taxon>Fungi</taxon>
        <taxon>Dikarya</taxon>
        <taxon>Ascomycota</taxon>
        <taxon>Pezizomycotina</taxon>
        <taxon>Dothideomycetes</taxon>
        <taxon>Pleosporomycetidae</taxon>
        <taxon>Pleosporales</taxon>
        <taxon>Lophiotremataceae</taxon>
        <taxon>Lophiotrema</taxon>
    </lineage>
</organism>
<feature type="region of interest" description="Disordered" evidence="1">
    <location>
        <begin position="202"/>
        <end position="257"/>
    </location>
</feature>
<gene>
    <name evidence="3" type="ORF">BDV96DRAFT_502348</name>
</gene>
<keyword evidence="2" id="KW-0732">Signal</keyword>
<evidence type="ECO:0000256" key="2">
    <source>
        <dbReference type="SAM" id="SignalP"/>
    </source>
</evidence>
<feature type="compositionally biased region" description="Low complexity" evidence="1">
    <location>
        <begin position="225"/>
        <end position="257"/>
    </location>
</feature>
<protein>
    <recommendedName>
        <fullName evidence="5">Chitin-binding type-4 domain-containing protein</fullName>
    </recommendedName>
</protein>
<dbReference type="Gene3D" id="2.70.50.70">
    <property type="match status" value="1"/>
</dbReference>
<feature type="chain" id="PRO_5025575053" description="Chitin-binding type-4 domain-containing protein" evidence="2">
    <location>
        <begin position="20"/>
        <end position="337"/>
    </location>
</feature>
<evidence type="ECO:0000313" key="3">
    <source>
        <dbReference type="EMBL" id="KAF2109690.1"/>
    </source>
</evidence>
<dbReference type="OrthoDB" id="2342176at2759"/>